<sequence>MCRTLTSVFGVCRRCDCRERVGIRRAEGGIQALPEVRSPNHLPSFPHPCLLSLITVIMPRGQKSKLRAREKRRQAREELKELAGAQATAPEEEESPSSPSPSFKDVPQSSSATETPSNPQVPERVRSTTTTAAAVSNTRFDEGANNQVEERPNASQAQDTPKHWHKSHIEEKVTMLVHYLLHKYQMKEPITKADMLKNVIQVYKNHFHEILKKASDHIELVFGLDVKEVDPNRNIYVLVNKLELDYDSRVND</sequence>
<dbReference type="Proteomes" id="UP000002281">
    <property type="component" value="Chromosome X"/>
</dbReference>
<dbReference type="InterPro" id="IPR002190">
    <property type="entry name" value="MHD_dom"/>
</dbReference>
<reference evidence="3" key="3">
    <citation type="submission" date="2025-09" db="UniProtKB">
        <authorList>
            <consortium name="Ensembl"/>
        </authorList>
    </citation>
    <scope>IDENTIFICATION</scope>
    <source>
        <strain evidence="3">Thoroughbred</strain>
    </source>
</reference>
<dbReference type="InterPro" id="IPR041898">
    <property type="entry name" value="MAGE_WH1"/>
</dbReference>
<dbReference type="PROSITE" id="PS50838">
    <property type="entry name" value="MAGE"/>
    <property type="match status" value="1"/>
</dbReference>
<dbReference type="AlphaFoldDB" id="A0A5F5PSK9"/>
<dbReference type="Ensembl" id="ENSECAT00000071646.2">
    <property type="protein sequence ID" value="ENSECAP00000051357.2"/>
    <property type="gene ID" value="ENSECAG00000040688.2"/>
</dbReference>
<dbReference type="SMART" id="SM01373">
    <property type="entry name" value="MAGE"/>
    <property type="match status" value="1"/>
</dbReference>
<evidence type="ECO:0000313" key="4">
    <source>
        <dbReference type="Proteomes" id="UP000002281"/>
    </source>
</evidence>
<dbReference type="PaxDb" id="9796-ENSECAP00000051357"/>
<evidence type="ECO:0000256" key="1">
    <source>
        <dbReference type="SAM" id="MobiDB-lite"/>
    </source>
</evidence>
<dbReference type="Gene3D" id="1.10.10.1200">
    <property type="entry name" value="MAGE homology domain, winged helix WH1 motif"/>
    <property type="match status" value="1"/>
</dbReference>
<dbReference type="InterPro" id="IPR037445">
    <property type="entry name" value="MAGE"/>
</dbReference>
<dbReference type="InParanoid" id="A0A5F5PSK9"/>
<dbReference type="PANTHER" id="PTHR11736">
    <property type="entry name" value="MELANOMA-ASSOCIATED ANTIGEN MAGE ANTIGEN"/>
    <property type="match status" value="1"/>
</dbReference>
<organism evidence="3 4">
    <name type="scientific">Equus caballus</name>
    <name type="common">Horse</name>
    <dbReference type="NCBI Taxonomy" id="9796"/>
    <lineage>
        <taxon>Eukaryota</taxon>
        <taxon>Metazoa</taxon>
        <taxon>Chordata</taxon>
        <taxon>Craniata</taxon>
        <taxon>Vertebrata</taxon>
        <taxon>Euteleostomi</taxon>
        <taxon>Mammalia</taxon>
        <taxon>Eutheria</taxon>
        <taxon>Laurasiatheria</taxon>
        <taxon>Perissodactyla</taxon>
        <taxon>Equidae</taxon>
        <taxon>Equus</taxon>
    </lineage>
</organism>
<feature type="compositionally biased region" description="Polar residues" evidence="1">
    <location>
        <begin position="107"/>
        <end position="120"/>
    </location>
</feature>
<keyword evidence="4" id="KW-1185">Reference proteome</keyword>
<feature type="compositionally biased region" description="Basic residues" evidence="1">
    <location>
        <begin position="63"/>
        <end position="74"/>
    </location>
</feature>
<dbReference type="Pfam" id="PF12440">
    <property type="entry name" value="MAGE_N"/>
    <property type="match status" value="1"/>
</dbReference>
<reference evidence="3" key="2">
    <citation type="submission" date="2025-08" db="UniProtKB">
        <authorList>
            <consortium name="Ensembl"/>
        </authorList>
    </citation>
    <scope>IDENTIFICATION</scope>
    <source>
        <strain evidence="3">Thoroughbred</strain>
    </source>
</reference>
<dbReference type="FunFam" id="1.10.10.1200:FF:000007">
    <property type="entry name" value="Melanoma-associated antigen C2"/>
    <property type="match status" value="1"/>
</dbReference>
<dbReference type="STRING" id="9796.ENSECAP00000051357"/>
<dbReference type="GeneTree" id="ENSGT00940000163797"/>
<proteinExistence type="predicted"/>
<evidence type="ECO:0000259" key="2">
    <source>
        <dbReference type="PROSITE" id="PS50838"/>
    </source>
</evidence>
<accession>A0A5F5PSK9</accession>
<feature type="region of interest" description="Disordered" evidence="1">
    <location>
        <begin position="63"/>
        <end position="164"/>
    </location>
</feature>
<dbReference type="PANTHER" id="PTHR11736:SF156">
    <property type="entry name" value="MAGE FAMILY MEMBER B10"/>
    <property type="match status" value="1"/>
</dbReference>
<dbReference type="InterPro" id="IPR021072">
    <property type="entry name" value="MAGE_N"/>
</dbReference>
<name>A0A5F5PSK9_HORSE</name>
<dbReference type="SMART" id="SM01392">
    <property type="entry name" value="MAGE_N"/>
    <property type="match status" value="1"/>
</dbReference>
<protein>
    <recommendedName>
        <fullName evidence="2">MAGE domain-containing protein</fullName>
    </recommendedName>
</protein>
<evidence type="ECO:0000313" key="3">
    <source>
        <dbReference type="Ensembl" id="ENSECAP00000051357.2"/>
    </source>
</evidence>
<feature type="domain" description="MAGE" evidence="2">
    <location>
        <begin position="169"/>
        <end position="252"/>
    </location>
</feature>
<reference evidence="3 4" key="1">
    <citation type="journal article" date="2009" name="Science">
        <title>Genome sequence, comparative analysis, and population genetics of the domestic horse.</title>
        <authorList>
            <consortium name="Broad Institute Genome Sequencing Platform"/>
            <consortium name="Broad Institute Whole Genome Assembly Team"/>
            <person name="Wade C.M."/>
            <person name="Giulotto E."/>
            <person name="Sigurdsson S."/>
            <person name="Zoli M."/>
            <person name="Gnerre S."/>
            <person name="Imsland F."/>
            <person name="Lear T.L."/>
            <person name="Adelson D.L."/>
            <person name="Bailey E."/>
            <person name="Bellone R.R."/>
            <person name="Bloecker H."/>
            <person name="Distl O."/>
            <person name="Edgar R.C."/>
            <person name="Garber M."/>
            <person name="Leeb T."/>
            <person name="Mauceli E."/>
            <person name="MacLeod J.N."/>
            <person name="Penedo M.C.T."/>
            <person name="Raison J.M."/>
            <person name="Sharpe T."/>
            <person name="Vogel J."/>
            <person name="Andersson L."/>
            <person name="Antczak D.F."/>
            <person name="Biagi T."/>
            <person name="Binns M.M."/>
            <person name="Chowdhary B.P."/>
            <person name="Coleman S.J."/>
            <person name="Della Valle G."/>
            <person name="Fryc S."/>
            <person name="Guerin G."/>
            <person name="Hasegawa T."/>
            <person name="Hill E.W."/>
            <person name="Jurka J."/>
            <person name="Kiialainen A."/>
            <person name="Lindgren G."/>
            <person name="Liu J."/>
            <person name="Magnani E."/>
            <person name="Mickelson J.R."/>
            <person name="Murray J."/>
            <person name="Nergadze S.G."/>
            <person name="Onofrio R."/>
            <person name="Pedroni S."/>
            <person name="Piras M.F."/>
            <person name="Raudsepp T."/>
            <person name="Rocchi M."/>
            <person name="Roeed K.H."/>
            <person name="Ryder O.A."/>
            <person name="Searle S."/>
            <person name="Skow L."/>
            <person name="Swinburne J.E."/>
            <person name="Syvaenen A.C."/>
            <person name="Tozaki T."/>
            <person name="Valberg S.J."/>
            <person name="Vaudin M."/>
            <person name="White J.R."/>
            <person name="Zody M.C."/>
            <person name="Lander E.S."/>
            <person name="Lindblad-Toh K."/>
        </authorList>
    </citation>
    <scope>NUCLEOTIDE SEQUENCE [LARGE SCALE GENOMIC DNA]</scope>
    <source>
        <strain evidence="3 4">Thoroughbred</strain>
    </source>
</reference>